<sequence length="75" mass="8382">MDVLLLEEVYFSRGVQAQVGPDIVDDRSDLKEFVTLESLCNPTRHDELIDRLDTTPETTQDSLDARSCLVSTPAT</sequence>
<name>A0A314XJ40_PRUYE</name>
<organism evidence="1 2">
    <name type="scientific">Prunus yedoensis var. nudiflora</name>
    <dbReference type="NCBI Taxonomy" id="2094558"/>
    <lineage>
        <taxon>Eukaryota</taxon>
        <taxon>Viridiplantae</taxon>
        <taxon>Streptophyta</taxon>
        <taxon>Embryophyta</taxon>
        <taxon>Tracheophyta</taxon>
        <taxon>Spermatophyta</taxon>
        <taxon>Magnoliopsida</taxon>
        <taxon>eudicotyledons</taxon>
        <taxon>Gunneridae</taxon>
        <taxon>Pentapetalae</taxon>
        <taxon>rosids</taxon>
        <taxon>fabids</taxon>
        <taxon>Rosales</taxon>
        <taxon>Rosaceae</taxon>
        <taxon>Amygdaloideae</taxon>
        <taxon>Amygdaleae</taxon>
        <taxon>Prunus</taxon>
    </lineage>
</organism>
<dbReference type="AlphaFoldDB" id="A0A314XJ40"/>
<protein>
    <submittedName>
        <fullName evidence="1">Uncharacterized protein</fullName>
    </submittedName>
</protein>
<comment type="caution">
    <text evidence="1">The sequence shown here is derived from an EMBL/GenBank/DDBJ whole genome shotgun (WGS) entry which is preliminary data.</text>
</comment>
<dbReference type="EMBL" id="PJQY01002411">
    <property type="protein sequence ID" value="PQP93942.1"/>
    <property type="molecule type" value="Genomic_DNA"/>
</dbReference>
<proteinExistence type="predicted"/>
<gene>
    <name evidence="1" type="ORF">Pyn_30335</name>
</gene>
<reference evidence="1 2" key="1">
    <citation type="submission" date="2018-02" db="EMBL/GenBank/DDBJ databases">
        <title>Draft genome of wild Prunus yedoensis var. nudiflora.</title>
        <authorList>
            <person name="Baek S."/>
            <person name="Kim J.-H."/>
            <person name="Choi K."/>
            <person name="Kim G.-B."/>
            <person name="Cho A."/>
            <person name="Jang H."/>
            <person name="Shin C.-H."/>
            <person name="Yu H.-J."/>
            <person name="Mun J.-H."/>
        </authorList>
    </citation>
    <scope>NUCLEOTIDE SEQUENCE [LARGE SCALE GENOMIC DNA]</scope>
    <source>
        <strain evidence="2">cv. Jeju island</strain>
        <tissue evidence="1">Leaf</tissue>
    </source>
</reference>
<keyword evidence="2" id="KW-1185">Reference proteome</keyword>
<accession>A0A314XJ40</accession>
<dbReference type="OrthoDB" id="10361729at2759"/>
<evidence type="ECO:0000313" key="2">
    <source>
        <dbReference type="Proteomes" id="UP000250321"/>
    </source>
</evidence>
<evidence type="ECO:0000313" key="1">
    <source>
        <dbReference type="EMBL" id="PQP93942.1"/>
    </source>
</evidence>
<dbReference type="Proteomes" id="UP000250321">
    <property type="component" value="Unassembled WGS sequence"/>
</dbReference>